<name>A0AAV0XZZ8_9HEMI</name>
<dbReference type="Proteomes" id="UP001160148">
    <property type="component" value="Unassembled WGS sequence"/>
</dbReference>
<comment type="caution">
    <text evidence="1">The sequence shown here is derived from an EMBL/GenBank/DDBJ whole genome shotgun (WGS) entry which is preliminary data.</text>
</comment>
<dbReference type="AlphaFoldDB" id="A0AAV0XZZ8"/>
<reference evidence="1 2" key="1">
    <citation type="submission" date="2023-01" db="EMBL/GenBank/DDBJ databases">
        <authorList>
            <person name="Whitehead M."/>
        </authorList>
    </citation>
    <scope>NUCLEOTIDE SEQUENCE [LARGE SCALE GENOMIC DNA]</scope>
</reference>
<proteinExistence type="predicted"/>
<evidence type="ECO:0000313" key="2">
    <source>
        <dbReference type="Proteomes" id="UP001160148"/>
    </source>
</evidence>
<organism evidence="1 2">
    <name type="scientific">Macrosiphum euphorbiae</name>
    <name type="common">potato aphid</name>
    <dbReference type="NCBI Taxonomy" id="13131"/>
    <lineage>
        <taxon>Eukaryota</taxon>
        <taxon>Metazoa</taxon>
        <taxon>Ecdysozoa</taxon>
        <taxon>Arthropoda</taxon>
        <taxon>Hexapoda</taxon>
        <taxon>Insecta</taxon>
        <taxon>Pterygota</taxon>
        <taxon>Neoptera</taxon>
        <taxon>Paraneoptera</taxon>
        <taxon>Hemiptera</taxon>
        <taxon>Sternorrhyncha</taxon>
        <taxon>Aphidomorpha</taxon>
        <taxon>Aphidoidea</taxon>
        <taxon>Aphididae</taxon>
        <taxon>Macrosiphini</taxon>
        <taxon>Macrosiphum</taxon>
    </lineage>
</organism>
<evidence type="ECO:0008006" key="3">
    <source>
        <dbReference type="Google" id="ProtNLM"/>
    </source>
</evidence>
<dbReference type="PANTHER" id="PTHR45913:SF19">
    <property type="entry name" value="LOW QUALITY PROTEIN: ZINC FINGER BED DOMAIN-CONTAINING PROTEIN 5-LIKE"/>
    <property type="match status" value="1"/>
</dbReference>
<evidence type="ECO:0000313" key="1">
    <source>
        <dbReference type="EMBL" id="CAI6373708.1"/>
    </source>
</evidence>
<dbReference type="PANTHER" id="PTHR45913">
    <property type="entry name" value="EPM2A-INTERACTING PROTEIN 1"/>
    <property type="match status" value="1"/>
</dbReference>
<protein>
    <recommendedName>
        <fullName evidence="3">Transposase</fullName>
    </recommendedName>
</protein>
<sequence>MLGNRIGFCKRVQEVNTNVVIIHCFLHRENLTTRTIQPELFSVLQDVIQIVNFIKSRALNTRILHAMCDEMGSQYVNLLYHSDVRWFSRGKILTRVMSAFRNTNFSNGKKTLIY</sequence>
<keyword evidence="2" id="KW-1185">Reference proteome</keyword>
<accession>A0AAV0XZZ8</accession>
<gene>
    <name evidence="1" type="ORF">MEUPH1_LOCUS27416</name>
</gene>
<dbReference type="EMBL" id="CARXXK010001114">
    <property type="protein sequence ID" value="CAI6373708.1"/>
    <property type="molecule type" value="Genomic_DNA"/>
</dbReference>